<dbReference type="InterPro" id="IPR011016">
    <property type="entry name" value="Znf_RING-CH"/>
</dbReference>
<feature type="compositionally biased region" description="Acidic residues" evidence="10">
    <location>
        <begin position="323"/>
        <end position="334"/>
    </location>
</feature>
<dbReference type="eggNOG" id="KOG1609">
    <property type="taxonomic scope" value="Eukaryota"/>
</dbReference>
<dbReference type="InParanoid" id="E0VYL0"/>
<dbReference type="RefSeq" id="XP_002431204.1">
    <property type="nucleotide sequence ID" value="XM_002431159.1"/>
</dbReference>
<keyword evidence="4" id="KW-0479">Metal-binding</keyword>
<feature type="region of interest" description="Disordered" evidence="10">
    <location>
        <begin position="314"/>
        <end position="358"/>
    </location>
</feature>
<dbReference type="KEGG" id="phu:Phum_PHUM515390"/>
<evidence type="ECO:0000313" key="14">
    <source>
        <dbReference type="EnsemblMetazoa" id="PHUM515390-PA"/>
    </source>
</evidence>
<evidence type="ECO:0000313" key="13">
    <source>
        <dbReference type="EMBL" id="EEB18466.1"/>
    </source>
</evidence>
<keyword evidence="9 11" id="KW-0472">Membrane</keyword>
<dbReference type="Proteomes" id="UP000009046">
    <property type="component" value="Unassembled WGS sequence"/>
</dbReference>
<evidence type="ECO:0000256" key="10">
    <source>
        <dbReference type="SAM" id="MobiDB-lite"/>
    </source>
</evidence>
<evidence type="ECO:0000256" key="3">
    <source>
        <dbReference type="ARBA" id="ARBA00022692"/>
    </source>
</evidence>
<dbReference type="GO" id="GO:0016020">
    <property type="term" value="C:membrane"/>
    <property type="evidence" value="ECO:0007669"/>
    <property type="project" value="UniProtKB-SubCell"/>
</dbReference>
<evidence type="ECO:0000256" key="6">
    <source>
        <dbReference type="ARBA" id="ARBA00022786"/>
    </source>
</evidence>
<evidence type="ECO:0000256" key="1">
    <source>
        <dbReference type="ARBA" id="ARBA00004141"/>
    </source>
</evidence>
<keyword evidence="6" id="KW-0833">Ubl conjugation pathway</keyword>
<evidence type="ECO:0000256" key="9">
    <source>
        <dbReference type="ARBA" id="ARBA00023136"/>
    </source>
</evidence>
<dbReference type="Gene3D" id="3.30.40.10">
    <property type="entry name" value="Zinc/RING finger domain, C3HC4 (zinc finger)"/>
    <property type="match status" value="1"/>
</dbReference>
<evidence type="ECO:0000256" key="5">
    <source>
        <dbReference type="ARBA" id="ARBA00022771"/>
    </source>
</evidence>
<dbReference type="PROSITE" id="PS51292">
    <property type="entry name" value="ZF_RING_CH"/>
    <property type="match status" value="1"/>
</dbReference>
<keyword evidence="15" id="KW-1185">Reference proteome</keyword>
<evidence type="ECO:0000256" key="4">
    <source>
        <dbReference type="ARBA" id="ARBA00022723"/>
    </source>
</evidence>
<evidence type="ECO:0000313" key="15">
    <source>
        <dbReference type="Proteomes" id="UP000009046"/>
    </source>
</evidence>
<organism>
    <name type="scientific">Pediculus humanus subsp. corporis</name>
    <name type="common">Body louse</name>
    <dbReference type="NCBI Taxonomy" id="121224"/>
    <lineage>
        <taxon>Eukaryota</taxon>
        <taxon>Metazoa</taxon>
        <taxon>Ecdysozoa</taxon>
        <taxon>Arthropoda</taxon>
        <taxon>Hexapoda</taxon>
        <taxon>Insecta</taxon>
        <taxon>Pterygota</taxon>
        <taxon>Neoptera</taxon>
        <taxon>Paraneoptera</taxon>
        <taxon>Psocodea</taxon>
        <taxon>Troctomorpha</taxon>
        <taxon>Phthiraptera</taxon>
        <taxon>Anoplura</taxon>
        <taxon>Pediculidae</taxon>
        <taxon>Pediculus</taxon>
    </lineage>
</organism>
<feature type="transmembrane region" description="Helical" evidence="11">
    <location>
        <begin position="165"/>
        <end position="183"/>
    </location>
</feature>
<dbReference type="VEuPathDB" id="VectorBase:PHUM515390"/>
<dbReference type="InterPro" id="IPR013083">
    <property type="entry name" value="Znf_RING/FYVE/PHD"/>
</dbReference>
<dbReference type="PANTHER" id="PTHR46065">
    <property type="entry name" value="E3 UBIQUITIN-PROTEIN LIGASE MARCH 2/3 FAMILY MEMBER"/>
    <property type="match status" value="1"/>
</dbReference>
<evidence type="ECO:0000256" key="7">
    <source>
        <dbReference type="ARBA" id="ARBA00022833"/>
    </source>
</evidence>
<keyword evidence="5" id="KW-0863">Zinc-finger</keyword>
<dbReference type="EMBL" id="AAZO01006271">
    <property type="status" value="NOT_ANNOTATED_CDS"/>
    <property type="molecule type" value="Genomic_DNA"/>
</dbReference>
<sequence>MINETNQTNNNNAANESESFNLLLNKPEAHALKSGHCMKEDCNICKALVNVEESQSSVVLPIPAKDCRDLKNESNISLGICRICHCNPETLPELGPLRSVCNCRGTVALVHMICLERWLAESDTSSCELCRYQFTVERIPKHGTLESVFVWINEVADFNQVKRDFIYFLTTLPMMSMLAAVAINNITQIVMNCLCDGNTTSLYCSGINQFVFCMAKIIHYNLKFKILMDTIWFWLMTPLAAMAGYIFVRATSELIDDNFPTDAPWLMAALMLNSCLTLVGYYGWVMNSVRKHVSSWYRWWRTMDCIIKIHVPEKESTSPPSSEVEEITSTDLDPDGQKGEGEETTCLLHNLSETSTND</sequence>
<dbReference type="OrthoDB" id="264354at2759"/>
<keyword evidence="2" id="KW-0808">Transferase</keyword>
<reference evidence="14" key="3">
    <citation type="submission" date="2021-02" db="UniProtKB">
        <authorList>
            <consortium name="EnsemblMetazoa"/>
        </authorList>
    </citation>
    <scope>IDENTIFICATION</scope>
    <source>
        <strain evidence="14">USDA</strain>
    </source>
</reference>
<feature type="transmembrane region" description="Helical" evidence="11">
    <location>
        <begin position="263"/>
        <end position="284"/>
    </location>
</feature>
<dbReference type="GeneID" id="8233188"/>
<dbReference type="GO" id="GO:0016567">
    <property type="term" value="P:protein ubiquitination"/>
    <property type="evidence" value="ECO:0007669"/>
    <property type="project" value="TreeGrafter"/>
</dbReference>
<accession>E0VYL0</accession>
<keyword evidence="3 11" id="KW-0812">Transmembrane</keyword>
<feature type="transmembrane region" description="Helical" evidence="11">
    <location>
        <begin position="226"/>
        <end position="248"/>
    </location>
</feature>
<evidence type="ECO:0000256" key="11">
    <source>
        <dbReference type="SAM" id="Phobius"/>
    </source>
</evidence>
<feature type="domain" description="RING-CH-type" evidence="12">
    <location>
        <begin position="73"/>
        <end position="137"/>
    </location>
</feature>
<dbReference type="CTD" id="8233188"/>
<comment type="subcellular location">
    <subcellularLocation>
        <location evidence="1">Membrane</location>
        <topology evidence="1">Multi-pass membrane protein</topology>
    </subcellularLocation>
</comment>
<dbReference type="PANTHER" id="PTHR46065:SF3">
    <property type="entry name" value="FI20425P1"/>
    <property type="match status" value="1"/>
</dbReference>
<dbReference type="SMART" id="SM00744">
    <property type="entry name" value="RINGv"/>
    <property type="match status" value="1"/>
</dbReference>
<protein>
    <submittedName>
        <fullName evidence="13 14">Membrane associated RING finger 1,8, putative</fullName>
    </submittedName>
</protein>
<name>E0VYL0_PEDHC</name>
<evidence type="ECO:0000259" key="12">
    <source>
        <dbReference type="PROSITE" id="PS51292"/>
    </source>
</evidence>
<gene>
    <name evidence="14" type="primary">8233188</name>
    <name evidence="13" type="ORF">Phum_PHUM515390</name>
</gene>
<dbReference type="GO" id="GO:0008270">
    <property type="term" value="F:zinc ion binding"/>
    <property type="evidence" value="ECO:0007669"/>
    <property type="project" value="UniProtKB-KW"/>
</dbReference>
<reference evidence="13" key="2">
    <citation type="submission" date="2007-04" db="EMBL/GenBank/DDBJ databases">
        <title>The genome of the human body louse.</title>
        <authorList>
            <consortium name="The Human Body Louse Genome Consortium"/>
            <person name="Kirkness E."/>
            <person name="Walenz B."/>
            <person name="Hass B."/>
            <person name="Bruggner R."/>
            <person name="Strausberg R."/>
        </authorList>
    </citation>
    <scope>NUCLEOTIDE SEQUENCE</scope>
    <source>
        <strain evidence="13">USDA</strain>
    </source>
</reference>
<keyword evidence="8 11" id="KW-1133">Transmembrane helix</keyword>
<proteinExistence type="predicted"/>
<reference evidence="13" key="1">
    <citation type="submission" date="2007-04" db="EMBL/GenBank/DDBJ databases">
        <title>Annotation of Pediculus humanus corporis strain USDA.</title>
        <authorList>
            <person name="Kirkness E."/>
            <person name="Hannick L."/>
            <person name="Hass B."/>
            <person name="Bruggner R."/>
            <person name="Lawson D."/>
            <person name="Bidwell S."/>
            <person name="Joardar V."/>
            <person name="Caler E."/>
            <person name="Walenz B."/>
            <person name="Inman J."/>
            <person name="Schobel S."/>
            <person name="Galinsky K."/>
            <person name="Amedeo P."/>
            <person name="Strausberg R."/>
        </authorList>
    </citation>
    <scope>NUCLEOTIDE SEQUENCE</scope>
    <source>
        <strain evidence="13">USDA</strain>
    </source>
</reference>
<evidence type="ECO:0000256" key="8">
    <source>
        <dbReference type="ARBA" id="ARBA00022989"/>
    </source>
</evidence>
<dbReference type="HOGENOM" id="CLU_774582_0_0_1"/>
<dbReference type="EnsemblMetazoa" id="PHUM515390-RA">
    <property type="protein sequence ID" value="PHUM515390-PA"/>
    <property type="gene ID" value="PHUM515390"/>
</dbReference>
<dbReference type="EMBL" id="DS235845">
    <property type="protein sequence ID" value="EEB18466.1"/>
    <property type="molecule type" value="Genomic_DNA"/>
</dbReference>
<keyword evidence="7" id="KW-0862">Zinc</keyword>
<dbReference type="Pfam" id="PF12906">
    <property type="entry name" value="RINGv"/>
    <property type="match status" value="1"/>
</dbReference>
<dbReference type="AlphaFoldDB" id="E0VYL0"/>
<dbReference type="SUPFAM" id="SSF57850">
    <property type="entry name" value="RING/U-box"/>
    <property type="match status" value="1"/>
</dbReference>
<dbReference type="GO" id="GO:0004842">
    <property type="term" value="F:ubiquitin-protein transferase activity"/>
    <property type="evidence" value="ECO:0007669"/>
    <property type="project" value="TreeGrafter"/>
</dbReference>
<evidence type="ECO:0000256" key="2">
    <source>
        <dbReference type="ARBA" id="ARBA00022679"/>
    </source>
</evidence>